<dbReference type="Proteomes" id="UP000757232">
    <property type="component" value="Unassembled WGS sequence"/>
</dbReference>
<feature type="compositionally biased region" description="Polar residues" evidence="9">
    <location>
        <begin position="266"/>
        <end position="278"/>
    </location>
</feature>
<keyword evidence="7" id="KW-0539">Nucleus</keyword>
<evidence type="ECO:0000256" key="6">
    <source>
        <dbReference type="ARBA" id="ARBA00023187"/>
    </source>
</evidence>
<comment type="subcellular location">
    <subcellularLocation>
        <location evidence="1">Nucleus</location>
    </subcellularLocation>
</comment>
<dbReference type="OrthoDB" id="1751210at2759"/>
<dbReference type="GO" id="GO:0005681">
    <property type="term" value="C:spliceosomal complex"/>
    <property type="evidence" value="ECO:0007669"/>
    <property type="project" value="UniProtKB-KW"/>
</dbReference>
<organism evidence="11 12">
    <name type="scientific">Sanghuangporus baumii</name>
    <name type="common">Phellinus baumii</name>
    <dbReference type="NCBI Taxonomy" id="108892"/>
    <lineage>
        <taxon>Eukaryota</taxon>
        <taxon>Fungi</taxon>
        <taxon>Dikarya</taxon>
        <taxon>Basidiomycota</taxon>
        <taxon>Agaricomycotina</taxon>
        <taxon>Agaricomycetes</taxon>
        <taxon>Hymenochaetales</taxon>
        <taxon>Hymenochaetaceae</taxon>
        <taxon>Sanghuangporus</taxon>
    </lineage>
</organism>
<evidence type="ECO:0000256" key="1">
    <source>
        <dbReference type="ARBA" id="ARBA00004123"/>
    </source>
</evidence>
<feature type="region of interest" description="Disordered" evidence="9">
    <location>
        <begin position="249"/>
        <end position="286"/>
    </location>
</feature>
<feature type="compositionally biased region" description="Low complexity" evidence="9">
    <location>
        <begin position="467"/>
        <end position="485"/>
    </location>
</feature>
<evidence type="ECO:0000259" key="10">
    <source>
        <dbReference type="PROSITE" id="PS52002"/>
    </source>
</evidence>
<dbReference type="PROSITE" id="PS52002">
    <property type="entry name" value="SM"/>
    <property type="match status" value="1"/>
</dbReference>
<keyword evidence="8" id="KW-0687">Ribonucleoprotein</keyword>
<evidence type="ECO:0000256" key="8">
    <source>
        <dbReference type="ARBA" id="ARBA00023274"/>
    </source>
</evidence>
<dbReference type="PANTHER" id="PTHR39463:SF1">
    <property type="entry name" value="MEDUSA"/>
    <property type="match status" value="1"/>
</dbReference>
<feature type="region of interest" description="Disordered" evidence="9">
    <location>
        <begin position="49"/>
        <end position="75"/>
    </location>
</feature>
<dbReference type="AlphaFoldDB" id="A0A9Q5I2J2"/>
<feature type="domain" description="Sm" evidence="10">
    <location>
        <begin position="751"/>
        <end position="825"/>
    </location>
</feature>
<evidence type="ECO:0000256" key="4">
    <source>
        <dbReference type="ARBA" id="ARBA00022728"/>
    </source>
</evidence>
<dbReference type="GO" id="GO:0003723">
    <property type="term" value="F:RNA binding"/>
    <property type="evidence" value="ECO:0007669"/>
    <property type="project" value="UniProtKB-KW"/>
</dbReference>
<proteinExistence type="inferred from homology"/>
<evidence type="ECO:0000313" key="12">
    <source>
        <dbReference type="Proteomes" id="UP000757232"/>
    </source>
</evidence>
<evidence type="ECO:0000256" key="3">
    <source>
        <dbReference type="ARBA" id="ARBA00022664"/>
    </source>
</evidence>
<feature type="region of interest" description="Disordered" evidence="9">
    <location>
        <begin position="466"/>
        <end position="528"/>
    </location>
</feature>
<keyword evidence="4" id="KW-0747">Spliceosome</keyword>
<keyword evidence="12" id="KW-1185">Reference proteome</keyword>
<name>A0A9Q5I2J2_SANBA</name>
<dbReference type="InterPro" id="IPR047575">
    <property type="entry name" value="Sm"/>
</dbReference>
<comment type="caution">
    <text evidence="11">The sequence shown here is derived from an EMBL/GenBank/DDBJ whole genome shotgun (WGS) entry which is preliminary data.</text>
</comment>
<evidence type="ECO:0000256" key="7">
    <source>
        <dbReference type="ARBA" id="ARBA00023242"/>
    </source>
</evidence>
<evidence type="ECO:0000256" key="2">
    <source>
        <dbReference type="ARBA" id="ARBA00006850"/>
    </source>
</evidence>
<keyword evidence="3" id="KW-0507">mRNA processing</keyword>
<sequence length="890" mass="98482">MATVLPRPPSEFGLFRPDFGALPVVVEPAYNVSLFPRYSPASFAMYNAPYPPSPDPNQTRQPCSPPHTESHRSVAPVYSSSPTCLESATKICRPSSPLVSARGMIVVLDFTPSEGEADTPVTVNLELRSNAADDKDFGQDMSLTSLKLRLVFGRTAVKTTVRRLPPLLLTDRKDGPEQKPSLHLQLRASAPLHSDVRFPEQFCVPLTIQAMDGSTKVVESFTFGSFTYWAPTTIRPTAMVDFPQLPTVASPARNKRKRVDDDIEQHSLTPGPSQSPPTFGSPRKALALPPRADKGFKLARTTNLTMEELNGADAQPAILESAHELAVGRRLIRFGREMSGNKLRISCEVIPQETYDEEHIVISCVYRQETRNCWFTSVDIIYLLERLVGGPFSVEEKNRIRRNLEGFKPTTVSKTKGGFEMFFQRIMDFPPPKPRNIEKDVKVFPWHLLAPAVDKIISKYSVIPSNDTDSPQLSQDSSSTPSSSQVHRTTRSGRSRSMSSNSLVLTQGDDAGHVKSIKSGPSQQPLHMVVESPPMIDPELTAHMPEPNPVQGPLDHYYFPGLTFPEEDQWRRRDSIVSLDSQPHEFYPGHEPHDLHATPGPLDPQAFSNPFASDVNFGTMTFGGHVPHGHGLDVPAGAAHNELHGHGLHFDSEFAADDVFASRRSSLASDLMYPPMSASPGSGTSHHDTMTVAYDADTTTPTQDSATATHNASHDYFLASSLNLPSCSPISQTLYHRSFESPAVPTPAKMLIFSLFKTLTDQTVTVELKNDLSITGVLKSVDQFLNIRLDNIKVLDEANHPHMMAVKNCFIRGSVVRYVQLPAQHVDTQLLEDATRRGMCCLFQRLQIKQSDSMSSVSFTEGAIDDVLFYDDVFYLISTRNDIFLGIRGH</sequence>
<dbReference type="FunFam" id="2.30.30.100:FF:000009">
    <property type="entry name" value="U6 snRNA-associated Sm-like protein LSm2"/>
    <property type="match status" value="1"/>
</dbReference>
<dbReference type="SMART" id="SM00651">
    <property type="entry name" value="Sm"/>
    <property type="match status" value="1"/>
</dbReference>
<dbReference type="SUPFAM" id="SSF50182">
    <property type="entry name" value="Sm-like ribonucleoproteins"/>
    <property type="match status" value="1"/>
</dbReference>
<dbReference type="PANTHER" id="PTHR39463">
    <property type="entry name" value="MEDUSA"/>
    <property type="match status" value="1"/>
</dbReference>
<dbReference type="EMBL" id="LNZH02000135">
    <property type="protein sequence ID" value="OCB90329.1"/>
    <property type="molecule type" value="Genomic_DNA"/>
</dbReference>
<dbReference type="GO" id="GO:0006397">
    <property type="term" value="P:mRNA processing"/>
    <property type="evidence" value="ECO:0007669"/>
    <property type="project" value="UniProtKB-KW"/>
</dbReference>
<accession>A0A9Q5I2J2</accession>
<dbReference type="GO" id="GO:0008380">
    <property type="term" value="P:RNA splicing"/>
    <property type="evidence" value="ECO:0007669"/>
    <property type="project" value="UniProtKB-KW"/>
</dbReference>
<evidence type="ECO:0000313" key="11">
    <source>
        <dbReference type="EMBL" id="OCB90329.1"/>
    </source>
</evidence>
<dbReference type="Pfam" id="PF01423">
    <property type="entry name" value="LSM"/>
    <property type="match status" value="1"/>
</dbReference>
<dbReference type="InterPro" id="IPR055509">
    <property type="entry name" value="DUF7082"/>
</dbReference>
<evidence type="ECO:0000256" key="9">
    <source>
        <dbReference type="SAM" id="MobiDB-lite"/>
    </source>
</evidence>
<keyword evidence="6" id="KW-0508">mRNA splicing</keyword>
<gene>
    <name evidence="11" type="ORF">A7U60_g2428</name>
</gene>
<dbReference type="InterPro" id="IPR016654">
    <property type="entry name" value="U6_snRNA_Lsm2"/>
</dbReference>
<dbReference type="Gene3D" id="2.30.30.100">
    <property type="match status" value="1"/>
</dbReference>
<reference evidence="11" key="1">
    <citation type="submission" date="2016-06" db="EMBL/GenBank/DDBJ databases">
        <title>Draft Genome sequence of the fungus Inonotus baumii.</title>
        <authorList>
            <person name="Zhu H."/>
            <person name="Lin W."/>
        </authorList>
    </citation>
    <scope>NUCLEOTIDE SEQUENCE</scope>
    <source>
        <strain evidence="11">821</strain>
    </source>
</reference>
<dbReference type="Pfam" id="PF23305">
    <property type="entry name" value="DUF7082"/>
    <property type="match status" value="1"/>
</dbReference>
<dbReference type="CDD" id="cd01725">
    <property type="entry name" value="LSm2"/>
    <property type="match status" value="1"/>
</dbReference>
<comment type="similarity">
    <text evidence="2">Belongs to the snRNP Sm proteins family.</text>
</comment>
<dbReference type="InterPro" id="IPR001163">
    <property type="entry name" value="Sm_dom_euk/arc"/>
</dbReference>
<evidence type="ECO:0000256" key="5">
    <source>
        <dbReference type="ARBA" id="ARBA00022884"/>
    </source>
</evidence>
<dbReference type="GO" id="GO:0005688">
    <property type="term" value="C:U6 snRNP"/>
    <property type="evidence" value="ECO:0007669"/>
    <property type="project" value="UniProtKB-ARBA"/>
</dbReference>
<dbReference type="InterPro" id="IPR010920">
    <property type="entry name" value="LSM_dom_sf"/>
</dbReference>
<protein>
    <recommendedName>
        <fullName evidence="10">Sm domain-containing protein</fullName>
    </recommendedName>
</protein>
<dbReference type="GO" id="GO:1990726">
    <property type="term" value="C:Lsm1-7-Pat1 complex"/>
    <property type="evidence" value="ECO:0007669"/>
    <property type="project" value="UniProtKB-ARBA"/>
</dbReference>
<keyword evidence="5" id="KW-0694">RNA-binding</keyword>